<gene>
    <name evidence="2" type="ORF">B4110_3707</name>
</gene>
<comment type="caution">
    <text evidence="2">The sequence shown here is derived from an EMBL/GenBank/DDBJ whole genome shotgun (WGS) entry which is preliminary data.</text>
</comment>
<accession>A0A150N0H6</accession>
<dbReference type="Proteomes" id="UP000075324">
    <property type="component" value="Unassembled WGS sequence"/>
</dbReference>
<protein>
    <submittedName>
        <fullName evidence="2">Uncharacterized protein</fullName>
    </submittedName>
</protein>
<sequence>MAQIERIVHVERKNRNVDETGIVTGESPASTQTSGKE</sequence>
<name>A0A150N0H6_9BACL</name>
<evidence type="ECO:0000313" key="3">
    <source>
        <dbReference type="Proteomes" id="UP000075324"/>
    </source>
</evidence>
<organism evidence="2 3">
    <name type="scientific">Parageobacillus toebii</name>
    <dbReference type="NCBI Taxonomy" id="153151"/>
    <lineage>
        <taxon>Bacteria</taxon>
        <taxon>Bacillati</taxon>
        <taxon>Bacillota</taxon>
        <taxon>Bacilli</taxon>
        <taxon>Bacillales</taxon>
        <taxon>Anoxybacillaceae</taxon>
        <taxon>Parageobacillus</taxon>
    </lineage>
</organism>
<dbReference type="AlphaFoldDB" id="A0A150N0H6"/>
<reference evidence="2 3" key="1">
    <citation type="submission" date="2016-01" db="EMBL/GenBank/DDBJ databases">
        <title>Draft Genome Sequences of Seven Thermophilic Sporeformers Isolated from Foods.</title>
        <authorList>
            <person name="Berendsen E.M."/>
            <person name="Wells-Bennik M.H."/>
            <person name="Krawcyk A.O."/>
            <person name="De Jong A."/>
            <person name="Holsappel S."/>
            <person name="Eijlander R.T."/>
            <person name="Kuipers O.P."/>
        </authorList>
    </citation>
    <scope>NUCLEOTIDE SEQUENCE [LARGE SCALE GENOMIC DNA]</scope>
    <source>
        <strain evidence="2 3">B4110</strain>
    </source>
</reference>
<feature type="compositionally biased region" description="Polar residues" evidence="1">
    <location>
        <begin position="27"/>
        <end position="37"/>
    </location>
</feature>
<proteinExistence type="predicted"/>
<evidence type="ECO:0000313" key="2">
    <source>
        <dbReference type="EMBL" id="KYD30228.1"/>
    </source>
</evidence>
<feature type="region of interest" description="Disordered" evidence="1">
    <location>
        <begin position="16"/>
        <end position="37"/>
    </location>
</feature>
<evidence type="ECO:0000256" key="1">
    <source>
        <dbReference type="SAM" id="MobiDB-lite"/>
    </source>
</evidence>
<dbReference type="EMBL" id="LQYW01000056">
    <property type="protein sequence ID" value="KYD30228.1"/>
    <property type="molecule type" value="Genomic_DNA"/>
</dbReference>